<organism evidence="2">
    <name type="scientific">Arundo donax</name>
    <name type="common">Giant reed</name>
    <name type="synonym">Donax arundinaceus</name>
    <dbReference type="NCBI Taxonomy" id="35708"/>
    <lineage>
        <taxon>Eukaryota</taxon>
        <taxon>Viridiplantae</taxon>
        <taxon>Streptophyta</taxon>
        <taxon>Embryophyta</taxon>
        <taxon>Tracheophyta</taxon>
        <taxon>Spermatophyta</taxon>
        <taxon>Magnoliopsida</taxon>
        <taxon>Liliopsida</taxon>
        <taxon>Poales</taxon>
        <taxon>Poaceae</taxon>
        <taxon>PACMAD clade</taxon>
        <taxon>Arundinoideae</taxon>
        <taxon>Arundineae</taxon>
        <taxon>Arundo</taxon>
    </lineage>
</organism>
<name>A0A0A9AZV5_ARUDO</name>
<dbReference type="EMBL" id="GBRH01241289">
    <property type="protein sequence ID" value="JAD56606.1"/>
    <property type="molecule type" value="Transcribed_RNA"/>
</dbReference>
<protein>
    <submittedName>
        <fullName evidence="2">Uncharacterized protein</fullName>
    </submittedName>
</protein>
<accession>A0A0A9AZV5</accession>
<reference evidence="2" key="2">
    <citation type="journal article" date="2015" name="Data Brief">
        <title>Shoot transcriptome of the giant reed, Arundo donax.</title>
        <authorList>
            <person name="Barrero R.A."/>
            <person name="Guerrero F.D."/>
            <person name="Moolhuijzen P."/>
            <person name="Goolsby J.A."/>
            <person name="Tidwell J."/>
            <person name="Bellgard S.E."/>
            <person name="Bellgard M.I."/>
        </authorList>
    </citation>
    <scope>NUCLEOTIDE SEQUENCE</scope>
    <source>
        <tissue evidence="2">Shoot tissue taken approximately 20 cm above the soil surface</tissue>
    </source>
</reference>
<feature type="compositionally biased region" description="Basic and acidic residues" evidence="1">
    <location>
        <begin position="21"/>
        <end position="30"/>
    </location>
</feature>
<proteinExistence type="predicted"/>
<evidence type="ECO:0000313" key="2">
    <source>
        <dbReference type="EMBL" id="JAD56606.1"/>
    </source>
</evidence>
<sequence>MLNGTGEALRSGSSDKQLVASEDKQLDVRDAPVVCS</sequence>
<reference evidence="2" key="1">
    <citation type="submission" date="2014-09" db="EMBL/GenBank/DDBJ databases">
        <authorList>
            <person name="Magalhaes I.L.F."/>
            <person name="Oliveira U."/>
            <person name="Santos F.R."/>
            <person name="Vidigal T.H.D.A."/>
            <person name="Brescovit A.D."/>
            <person name="Santos A.J."/>
        </authorList>
    </citation>
    <scope>NUCLEOTIDE SEQUENCE</scope>
    <source>
        <tissue evidence="2">Shoot tissue taken approximately 20 cm above the soil surface</tissue>
    </source>
</reference>
<evidence type="ECO:0000256" key="1">
    <source>
        <dbReference type="SAM" id="MobiDB-lite"/>
    </source>
</evidence>
<dbReference type="AlphaFoldDB" id="A0A0A9AZV5"/>
<feature type="region of interest" description="Disordered" evidence="1">
    <location>
        <begin position="1"/>
        <end position="36"/>
    </location>
</feature>